<comment type="caution">
    <text evidence="2">The sequence shown here is derived from an EMBL/GenBank/DDBJ whole genome shotgun (WGS) entry which is preliminary data.</text>
</comment>
<feature type="compositionally biased region" description="Polar residues" evidence="1">
    <location>
        <begin position="91"/>
        <end position="102"/>
    </location>
</feature>
<proteinExistence type="predicted"/>
<dbReference type="EMBL" id="MTYH01000050">
    <property type="protein sequence ID" value="PNP42824.1"/>
    <property type="molecule type" value="Genomic_DNA"/>
</dbReference>
<feature type="region of interest" description="Disordered" evidence="1">
    <location>
        <begin position="1"/>
        <end position="43"/>
    </location>
</feature>
<feature type="compositionally biased region" description="Polar residues" evidence="1">
    <location>
        <begin position="298"/>
        <end position="312"/>
    </location>
</feature>
<feature type="region of interest" description="Disordered" evidence="1">
    <location>
        <begin position="388"/>
        <end position="422"/>
    </location>
</feature>
<dbReference type="OrthoDB" id="5102470at2759"/>
<reference evidence="2 3" key="1">
    <citation type="submission" date="2017-02" db="EMBL/GenBank/DDBJ databases">
        <title>Genomes of Trichoderma spp. with biocontrol activity.</title>
        <authorList>
            <person name="Gardiner D."/>
            <person name="Kazan K."/>
            <person name="Vos C."/>
            <person name="Harvey P."/>
        </authorList>
    </citation>
    <scope>NUCLEOTIDE SEQUENCE [LARGE SCALE GENOMIC DNA]</scope>
    <source>
        <strain evidence="2 3">A5MH</strain>
    </source>
</reference>
<evidence type="ECO:0000313" key="2">
    <source>
        <dbReference type="EMBL" id="PNP42824.1"/>
    </source>
</evidence>
<feature type="compositionally biased region" description="Basic and acidic residues" evidence="1">
    <location>
        <begin position="114"/>
        <end position="127"/>
    </location>
</feature>
<feature type="region of interest" description="Disordered" evidence="1">
    <location>
        <begin position="91"/>
        <end position="127"/>
    </location>
</feature>
<dbReference type="AlphaFoldDB" id="A0A2K0TBB9"/>
<accession>A0A2K0TBB9</accession>
<sequence length="422" mass="47185">MPKHALDSRLESPKTKKKKSDPDGSTKESGSNKMEKPKRSVREKLLAGIAIGLTKAQNQQQAAQDSQSVYEVATLQDSLDKEFHVNPRILQNLNSPSQSQTVMIPKEEDDEDEYQKRHPSGESDIISDHFCRRIDQRRNTSRRLQAVLGLKNDTPFVPPGVSQSLAQNGPGEELRLFLQSACLTYGYRKLELDLLSFWHIKVCYDLQGELLDSEPVLPAGESESRASLGTKEGSLAIYESDVPHEHGHITTWMWLKICRPLKSNEQSRHFIPPDMSEDQEAWNIIAIPKSQVKVVENPGSQSDVSSETTNGEDNVEDTELAEPKKISVAIRYSRDGVPIMSCSDEKGVTLWAWSDFRSDLCEQQWDDIQGDMATNSCLIYASSKPGAGWVTVPPEQPEQPKRSSGGSVRSPSKLKQEVLLED</sequence>
<feature type="compositionally biased region" description="Basic and acidic residues" evidence="1">
    <location>
        <begin position="1"/>
        <end position="26"/>
    </location>
</feature>
<organism evidence="2 3">
    <name type="scientific">Trichoderma gamsii</name>
    <dbReference type="NCBI Taxonomy" id="398673"/>
    <lineage>
        <taxon>Eukaryota</taxon>
        <taxon>Fungi</taxon>
        <taxon>Dikarya</taxon>
        <taxon>Ascomycota</taxon>
        <taxon>Pezizomycotina</taxon>
        <taxon>Sordariomycetes</taxon>
        <taxon>Hypocreomycetidae</taxon>
        <taxon>Hypocreales</taxon>
        <taxon>Hypocreaceae</taxon>
        <taxon>Trichoderma</taxon>
    </lineage>
</organism>
<evidence type="ECO:0000313" key="3">
    <source>
        <dbReference type="Proteomes" id="UP000236546"/>
    </source>
</evidence>
<gene>
    <name evidence="2" type="ORF">TGAMA5MH_05568</name>
</gene>
<dbReference type="Proteomes" id="UP000236546">
    <property type="component" value="Unassembled WGS sequence"/>
</dbReference>
<feature type="region of interest" description="Disordered" evidence="1">
    <location>
        <begin position="296"/>
        <end position="318"/>
    </location>
</feature>
<feature type="compositionally biased region" description="Basic and acidic residues" evidence="1">
    <location>
        <begin position="33"/>
        <end position="43"/>
    </location>
</feature>
<evidence type="ECO:0000256" key="1">
    <source>
        <dbReference type="SAM" id="MobiDB-lite"/>
    </source>
</evidence>
<protein>
    <submittedName>
        <fullName evidence="2">Uncharacterized protein</fullName>
    </submittedName>
</protein>
<name>A0A2K0TBB9_9HYPO</name>